<keyword evidence="3" id="KW-1185">Reference proteome</keyword>
<dbReference type="AlphaFoldDB" id="A2Z406"/>
<reference evidence="2 3" key="1">
    <citation type="journal article" date="2005" name="PLoS Biol.">
        <title>The genomes of Oryza sativa: a history of duplications.</title>
        <authorList>
            <person name="Yu J."/>
            <person name="Wang J."/>
            <person name="Lin W."/>
            <person name="Li S."/>
            <person name="Li H."/>
            <person name="Zhou J."/>
            <person name="Ni P."/>
            <person name="Dong W."/>
            <person name="Hu S."/>
            <person name="Zeng C."/>
            <person name="Zhang J."/>
            <person name="Zhang Y."/>
            <person name="Li R."/>
            <person name="Xu Z."/>
            <person name="Li S."/>
            <person name="Li X."/>
            <person name="Zheng H."/>
            <person name="Cong L."/>
            <person name="Lin L."/>
            <person name="Yin J."/>
            <person name="Geng J."/>
            <person name="Li G."/>
            <person name="Shi J."/>
            <person name="Liu J."/>
            <person name="Lv H."/>
            <person name="Li J."/>
            <person name="Wang J."/>
            <person name="Deng Y."/>
            <person name="Ran L."/>
            <person name="Shi X."/>
            <person name="Wang X."/>
            <person name="Wu Q."/>
            <person name="Li C."/>
            <person name="Ren X."/>
            <person name="Wang J."/>
            <person name="Wang X."/>
            <person name="Li D."/>
            <person name="Liu D."/>
            <person name="Zhang X."/>
            <person name="Ji Z."/>
            <person name="Zhao W."/>
            <person name="Sun Y."/>
            <person name="Zhang Z."/>
            <person name="Bao J."/>
            <person name="Han Y."/>
            <person name="Dong L."/>
            <person name="Ji J."/>
            <person name="Chen P."/>
            <person name="Wu S."/>
            <person name="Liu J."/>
            <person name="Xiao Y."/>
            <person name="Bu D."/>
            <person name="Tan J."/>
            <person name="Yang L."/>
            <person name="Ye C."/>
            <person name="Zhang J."/>
            <person name="Xu J."/>
            <person name="Zhou Y."/>
            <person name="Yu Y."/>
            <person name="Zhang B."/>
            <person name="Zhuang S."/>
            <person name="Wei H."/>
            <person name="Liu B."/>
            <person name="Lei M."/>
            <person name="Yu H."/>
            <person name="Li Y."/>
            <person name="Xu H."/>
            <person name="Wei S."/>
            <person name="He X."/>
            <person name="Fang L."/>
            <person name="Zhang Z."/>
            <person name="Zhang Y."/>
            <person name="Huang X."/>
            <person name="Su Z."/>
            <person name="Tong W."/>
            <person name="Li J."/>
            <person name="Tong Z."/>
            <person name="Li S."/>
            <person name="Ye J."/>
            <person name="Wang L."/>
            <person name="Fang L."/>
            <person name="Lei T."/>
            <person name="Chen C."/>
            <person name="Chen H."/>
            <person name="Xu Z."/>
            <person name="Li H."/>
            <person name="Huang H."/>
            <person name="Zhang F."/>
            <person name="Xu H."/>
            <person name="Li N."/>
            <person name="Zhao C."/>
            <person name="Li S."/>
            <person name="Dong L."/>
            <person name="Huang Y."/>
            <person name="Li L."/>
            <person name="Xi Y."/>
            <person name="Qi Q."/>
            <person name="Li W."/>
            <person name="Zhang B."/>
            <person name="Hu W."/>
            <person name="Zhang Y."/>
            <person name="Tian X."/>
            <person name="Jiao Y."/>
            <person name="Liang X."/>
            <person name="Jin J."/>
            <person name="Gao L."/>
            <person name="Zheng W."/>
            <person name="Hao B."/>
            <person name="Liu S."/>
            <person name="Wang W."/>
            <person name="Yuan L."/>
            <person name="Cao M."/>
            <person name="McDermott J."/>
            <person name="Samudrala R."/>
            <person name="Wang J."/>
            <person name="Wong G.K."/>
            <person name="Yang H."/>
        </authorList>
    </citation>
    <scope>NUCLEOTIDE SEQUENCE [LARGE SCALE GENOMIC DNA]</scope>
    <source>
        <strain evidence="3">cv. 93-11</strain>
    </source>
</reference>
<name>A2Z406_ORYSI</name>
<proteinExistence type="predicted"/>
<dbReference type="HOGENOM" id="CLU_2594080_0_0_1"/>
<dbReference type="STRING" id="39946.A2Z406"/>
<gene>
    <name evidence="2" type="ORF">OsI_32373</name>
</gene>
<dbReference type="Proteomes" id="UP000007015">
    <property type="component" value="Chromosome 9"/>
</dbReference>
<sequence length="80" mass="8322">MEEKAGEMVDMVVAYRQKLAGLTGVCKIFFRNLVKTFQDGLSEVGPAVAAAAAAAVATAPAESSDDAVDPLQPLHQDDSS</sequence>
<evidence type="ECO:0000256" key="1">
    <source>
        <dbReference type="SAM" id="MobiDB-lite"/>
    </source>
</evidence>
<feature type="region of interest" description="Disordered" evidence="1">
    <location>
        <begin position="61"/>
        <end position="80"/>
    </location>
</feature>
<dbReference type="EMBL" id="CM000134">
    <property type="protein sequence ID" value="EAZ10067.1"/>
    <property type="molecule type" value="Genomic_DNA"/>
</dbReference>
<evidence type="ECO:0000313" key="2">
    <source>
        <dbReference type="EMBL" id="EAZ10067.1"/>
    </source>
</evidence>
<evidence type="ECO:0000313" key="3">
    <source>
        <dbReference type="Proteomes" id="UP000007015"/>
    </source>
</evidence>
<accession>A2Z406</accession>
<organism evidence="2 3">
    <name type="scientific">Oryza sativa subsp. indica</name>
    <name type="common">Rice</name>
    <dbReference type="NCBI Taxonomy" id="39946"/>
    <lineage>
        <taxon>Eukaryota</taxon>
        <taxon>Viridiplantae</taxon>
        <taxon>Streptophyta</taxon>
        <taxon>Embryophyta</taxon>
        <taxon>Tracheophyta</taxon>
        <taxon>Spermatophyta</taxon>
        <taxon>Magnoliopsida</taxon>
        <taxon>Liliopsida</taxon>
        <taxon>Poales</taxon>
        <taxon>Poaceae</taxon>
        <taxon>BOP clade</taxon>
        <taxon>Oryzoideae</taxon>
        <taxon>Oryzeae</taxon>
        <taxon>Oryzinae</taxon>
        <taxon>Oryza</taxon>
        <taxon>Oryza sativa</taxon>
    </lineage>
</organism>
<dbReference type="Gramene" id="BGIOSGA029277-TA">
    <property type="protein sequence ID" value="BGIOSGA029277-PA"/>
    <property type="gene ID" value="BGIOSGA029277"/>
</dbReference>
<protein>
    <submittedName>
        <fullName evidence="2">Uncharacterized protein</fullName>
    </submittedName>
</protein>